<gene>
    <name evidence="4" type="ORF">EEX84_16380</name>
</gene>
<keyword evidence="5" id="KW-1185">Reference proteome</keyword>
<dbReference type="InterPro" id="IPR000551">
    <property type="entry name" value="MerR-type_HTH_dom"/>
</dbReference>
<proteinExistence type="predicted"/>
<organism evidence="4 5">
    <name type="scientific">Planococcus salinus</name>
    <dbReference type="NCBI Taxonomy" id="1848460"/>
    <lineage>
        <taxon>Bacteria</taxon>
        <taxon>Bacillati</taxon>
        <taxon>Bacillota</taxon>
        <taxon>Bacilli</taxon>
        <taxon>Bacillales</taxon>
        <taxon>Caryophanaceae</taxon>
        <taxon>Planococcus</taxon>
    </lineage>
</organism>
<protein>
    <submittedName>
        <fullName evidence="4">MerR family transcriptional regulator</fullName>
    </submittedName>
</protein>
<feature type="domain" description="HTH merR-type" evidence="3">
    <location>
        <begin position="2"/>
        <end position="65"/>
    </location>
</feature>
<dbReference type="Proteomes" id="UP000275473">
    <property type="component" value="Unassembled WGS sequence"/>
</dbReference>
<feature type="compositionally biased region" description="Low complexity" evidence="2">
    <location>
        <begin position="162"/>
        <end position="174"/>
    </location>
</feature>
<comment type="caution">
    <text evidence="4">The sequence shown here is derived from an EMBL/GenBank/DDBJ whole genome shotgun (WGS) entry which is preliminary data.</text>
</comment>
<dbReference type="RefSeq" id="WP_123166719.1">
    <property type="nucleotide sequence ID" value="NZ_RIAX01000025.1"/>
</dbReference>
<evidence type="ECO:0000256" key="1">
    <source>
        <dbReference type="SAM" id="Coils"/>
    </source>
</evidence>
<dbReference type="EMBL" id="RIAX01000025">
    <property type="protein sequence ID" value="RNF38088.1"/>
    <property type="molecule type" value="Genomic_DNA"/>
</dbReference>
<dbReference type="SUPFAM" id="SSF46955">
    <property type="entry name" value="Putative DNA-binding domain"/>
    <property type="match status" value="1"/>
</dbReference>
<evidence type="ECO:0000313" key="5">
    <source>
        <dbReference type="Proteomes" id="UP000275473"/>
    </source>
</evidence>
<feature type="region of interest" description="Disordered" evidence="2">
    <location>
        <begin position="139"/>
        <end position="192"/>
    </location>
</feature>
<reference evidence="4 5" key="1">
    <citation type="journal article" date="2018" name="Int. J. Syst. Evol. Microbiol.">
        <title>Planococcus salinus sp. nov., a moderately halophilic bacterium isolated from a saline-alkali soil.</title>
        <authorList>
            <person name="Gan L."/>
        </authorList>
    </citation>
    <scope>NUCLEOTIDE SEQUENCE [LARGE SCALE GENOMIC DNA]</scope>
    <source>
        <strain evidence="4 5">LCB217</strain>
    </source>
</reference>
<name>A0A3M8P2K3_9BACL</name>
<evidence type="ECO:0000313" key="4">
    <source>
        <dbReference type="EMBL" id="RNF38088.1"/>
    </source>
</evidence>
<accession>A0A3M8P2K3</accession>
<dbReference type="GO" id="GO:0006355">
    <property type="term" value="P:regulation of DNA-templated transcription"/>
    <property type="evidence" value="ECO:0007669"/>
    <property type="project" value="InterPro"/>
</dbReference>
<keyword evidence="1" id="KW-0175">Coiled coil</keyword>
<evidence type="ECO:0000259" key="3">
    <source>
        <dbReference type="Pfam" id="PF13411"/>
    </source>
</evidence>
<dbReference type="Pfam" id="PF13411">
    <property type="entry name" value="MerR_1"/>
    <property type="match status" value="1"/>
</dbReference>
<feature type="coiled-coil region" evidence="1">
    <location>
        <begin position="100"/>
        <end position="127"/>
    </location>
</feature>
<dbReference type="OrthoDB" id="2429002at2"/>
<evidence type="ECO:0000256" key="2">
    <source>
        <dbReference type="SAM" id="MobiDB-lite"/>
    </source>
</evidence>
<dbReference type="GO" id="GO:0003677">
    <property type="term" value="F:DNA binding"/>
    <property type="evidence" value="ECO:0007669"/>
    <property type="project" value="InterPro"/>
</dbReference>
<sequence>MMTPSEVCKQLSISPSTLRKYSLRFESEGILFKRNKSNSRIYTVTEVAALRESITVTKSGNITFENAVREAAEGLKGASTITPENGVTSPPPRRHDDVATAVILNKLEALEEENRSLKEEMRKRDSLFVEVLEEMKHKLDRIEENQKQLAAPTPEEPEQDSPESSSQQPGSEPEPVTPKKDTRSLWARIWNK</sequence>
<dbReference type="Gene3D" id="1.10.1660.10">
    <property type="match status" value="1"/>
</dbReference>
<dbReference type="InterPro" id="IPR009061">
    <property type="entry name" value="DNA-bd_dom_put_sf"/>
</dbReference>
<dbReference type="AlphaFoldDB" id="A0A3M8P2K3"/>